<accession>A0A0K2VF20</accession>
<protein>
    <recommendedName>
        <fullName evidence="2">BTB domain-containing protein</fullName>
    </recommendedName>
</protein>
<evidence type="ECO:0008006" key="2">
    <source>
        <dbReference type="Google" id="ProtNLM"/>
    </source>
</evidence>
<evidence type="ECO:0000313" key="1">
    <source>
        <dbReference type="EMBL" id="CDW48772.1"/>
    </source>
</evidence>
<organism evidence="1">
    <name type="scientific">Lepeophtheirus salmonis</name>
    <name type="common">Salmon louse</name>
    <name type="synonym">Caligus salmonis</name>
    <dbReference type="NCBI Taxonomy" id="72036"/>
    <lineage>
        <taxon>Eukaryota</taxon>
        <taxon>Metazoa</taxon>
        <taxon>Ecdysozoa</taxon>
        <taxon>Arthropoda</taxon>
        <taxon>Crustacea</taxon>
        <taxon>Multicrustacea</taxon>
        <taxon>Hexanauplia</taxon>
        <taxon>Copepoda</taxon>
        <taxon>Siphonostomatoida</taxon>
        <taxon>Caligidae</taxon>
        <taxon>Lepeophtheirus</taxon>
    </lineage>
</organism>
<sequence>MSMNPVSSKVFSDLCLNEELLDVSLFSGSNIIKVTLRACSHVFHAIIGSKHIP</sequence>
<dbReference type="AlphaFoldDB" id="A0A0K2VF20"/>
<name>A0A0K2VF20_LEPSM</name>
<dbReference type="EMBL" id="HACA01031411">
    <property type="protein sequence ID" value="CDW48772.1"/>
    <property type="molecule type" value="Transcribed_RNA"/>
</dbReference>
<proteinExistence type="predicted"/>
<reference evidence="1" key="1">
    <citation type="submission" date="2014-05" db="EMBL/GenBank/DDBJ databases">
        <authorList>
            <person name="Chronopoulou M."/>
        </authorList>
    </citation>
    <scope>NUCLEOTIDE SEQUENCE</scope>
    <source>
        <tissue evidence="1">Whole organism</tissue>
    </source>
</reference>